<dbReference type="GO" id="GO:0004077">
    <property type="term" value="F:biotin--[biotin carboxyl-carrier protein] ligase activity"/>
    <property type="evidence" value="ECO:0007669"/>
    <property type="project" value="UniProtKB-EC"/>
</dbReference>
<gene>
    <name evidence="3" type="ORF">ADIS_4753</name>
</gene>
<keyword evidence="4" id="KW-1185">Reference proteome</keyword>
<accession>R7ZL33</accession>
<dbReference type="EMBL" id="AQHR01000122">
    <property type="protein sequence ID" value="EON74782.1"/>
    <property type="molecule type" value="Genomic_DNA"/>
</dbReference>
<evidence type="ECO:0000259" key="2">
    <source>
        <dbReference type="PROSITE" id="PS51733"/>
    </source>
</evidence>
<dbReference type="InterPro" id="IPR004408">
    <property type="entry name" value="Biotin_CoA_COase_ligase"/>
</dbReference>
<dbReference type="PROSITE" id="PS51733">
    <property type="entry name" value="BPL_LPL_CATALYTIC"/>
    <property type="match status" value="1"/>
</dbReference>
<organism evidence="3 4">
    <name type="scientific">Lunatimonas lonarensis</name>
    <dbReference type="NCBI Taxonomy" id="1232681"/>
    <lineage>
        <taxon>Bacteria</taxon>
        <taxon>Pseudomonadati</taxon>
        <taxon>Bacteroidota</taxon>
        <taxon>Cytophagia</taxon>
        <taxon>Cytophagales</taxon>
        <taxon>Cyclobacteriaceae</taxon>
    </lineage>
</organism>
<dbReference type="AlphaFoldDB" id="R7ZL33"/>
<sequence>MVVCAENQTKGRGQRASRWFSEPGKNLTFSVVLRHKTMSASSLFPLSQAVSMGVFEVLREVSEQIFVKWPNDFVHQGMGKVGGMLIENSIVGQQVDYSVVGIGINVNQRDFPFPGATSLQLITGSQFDLGSLLERLLPSIERCCFLLINSETTVIRENYLRHLFRFREMAWFDDGVPFMGRIVDVEADGQLVIEKQNGERCRYSVKTIKFL</sequence>
<dbReference type="Gene3D" id="3.30.930.10">
    <property type="entry name" value="Bira Bifunctional Protein, Domain 2"/>
    <property type="match status" value="1"/>
</dbReference>
<dbReference type="Pfam" id="PF03099">
    <property type="entry name" value="BPL_LplA_LipB"/>
    <property type="match status" value="1"/>
</dbReference>
<proteinExistence type="predicted"/>
<dbReference type="EC" id="6.3.4.15" evidence="3"/>
<dbReference type="InterPro" id="IPR004143">
    <property type="entry name" value="BPL_LPL_catalytic"/>
</dbReference>
<dbReference type="GO" id="GO:0005737">
    <property type="term" value="C:cytoplasm"/>
    <property type="evidence" value="ECO:0007669"/>
    <property type="project" value="TreeGrafter"/>
</dbReference>
<dbReference type="PANTHER" id="PTHR12835:SF5">
    <property type="entry name" value="BIOTIN--PROTEIN LIGASE"/>
    <property type="match status" value="1"/>
</dbReference>
<feature type="domain" description="BPL/LPL catalytic" evidence="2">
    <location>
        <begin position="1"/>
        <end position="148"/>
    </location>
</feature>
<comment type="caution">
    <text evidence="3">The sequence shown here is derived from an EMBL/GenBank/DDBJ whole genome shotgun (WGS) entry which is preliminary data.</text>
</comment>
<keyword evidence="1 3" id="KW-0436">Ligase</keyword>
<name>R7ZL33_9BACT</name>
<dbReference type="PANTHER" id="PTHR12835">
    <property type="entry name" value="BIOTIN PROTEIN LIGASE"/>
    <property type="match status" value="1"/>
</dbReference>
<evidence type="ECO:0000313" key="3">
    <source>
        <dbReference type="EMBL" id="EON74782.1"/>
    </source>
</evidence>
<dbReference type="STRING" id="1232681.ADIS_4753"/>
<evidence type="ECO:0000313" key="4">
    <source>
        <dbReference type="Proteomes" id="UP000013909"/>
    </source>
</evidence>
<dbReference type="Proteomes" id="UP000013909">
    <property type="component" value="Unassembled WGS sequence"/>
</dbReference>
<dbReference type="PATRIC" id="fig|1288963.3.peg.4742"/>
<dbReference type="SUPFAM" id="SSF55681">
    <property type="entry name" value="Class II aaRS and biotin synthetases"/>
    <property type="match status" value="1"/>
</dbReference>
<dbReference type="NCBIfam" id="TIGR00121">
    <property type="entry name" value="birA_ligase"/>
    <property type="match status" value="1"/>
</dbReference>
<dbReference type="CDD" id="cd16442">
    <property type="entry name" value="BPL"/>
    <property type="match status" value="1"/>
</dbReference>
<protein>
    <submittedName>
        <fullName evidence="3">Biotin-protein ligase</fullName>
        <ecNumber evidence="3">6.3.4.15</ecNumber>
    </submittedName>
</protein>
<dbReference type="InterPro" id="IPR045864">
    <property type="entry name" value="aa-tRNA-synth_II/BPL/LPL"/>
</dbReference>
<evidence type="ECO:0000256" key="1">
    <source>
        <dbReference type="ARBA" id="ARBA00022598"/>
    </source>
</evidence>
<reference evidence="3 4" key="1">
    <citation type="submission" date="2013-02" db="EMBL/GenBank/DDBJ databases">
        <title>A novel strain isolated from Lonar lake, Maharashtra, India.</title>
        <authorList>
            <person name="Singh A."/>
        </authorList>
    </citation>
    <scope>NUCLEOTIDE SEQUENCE [LARGE SCALE GENOMIC DNA]</scope>
    <source>
        <strain evidence="3 4">AK24</strain>
    </source>
</reference>